<dbReference type="SUPFAM" id="SSF53613">
    <property type="entry name" value="Ribokinase-like"/>
    <property type="match status" value="1"/>
</dbReference>
<dbReference type="NCBIfam" id="TIGR03168">
    <property type="entry name" value="1-PFK"/>
    <property type="match status" value="1"/>
</dbReference>
<evidence type="ECO:0000259" key="6">
    <source>
        <dbReference type="Pfam" id="PF00294"/>
    </source>
</evidence>
<comment type="similarity">
    <text evidence="1">Belongs to the carbohydrate kinase PfkB family.</text>
</comment>
<dbReference type="Gene3D" id="3.40.1190.20">
    <property type="match status" value="1"/>
</dbReference>
<dbReference type="AlphaFoldDB" id="A0A218P041"/>
<dbReference type="PANTHER" id="PTHR46566">
    <property type="entry name" value="1-PHOSPHOFRUCTOKINASE-RELATED"/>
    <property type="match status" value="1"/>
</dbReference>
<keyword evidence="2" id="KW-0808">Transferase</keyword>
<dbReference type="FunFam" id="3.40.1190.20:FF:000001">
    <property type="entry name" value="Phosphofructokinase"/>
    <property type="match status" value="1"/>
</dbReference>
<dbReference type="GO" id="GO:0016052">
    <property type="term" value="P:carbohydrate catabolic process"/>
    <property type="evidence" value="ECO:0007669"/>
    <property type="project" value="UniProtKB-ARBA"/>
</dbReference>
<dbReference type="PIRSF" id="PIRSF000535">
    <property type="entry name" value="1PFK/6PFK/LacC"/>
    <property type="match status" value="1"/>
</dbReference>
<dbReference type="GO" id="GO:0044281">
    <property type="term" value="P:small molecule metabolic process"/>
    <property type="evidence" value="ECO:0007669"/>
    <property type="project" value="UniProtKB-ARBA"/>
</dbReference>
<evidence type="ECO:0000256" key="2">
    <source>
        <dbReference type="ARBA" id="ARBA00022679"/>
    </source>
</evidence>
<name>A0A218P041_THECE</name>
<dbReference type="InterPro" id="IPR029056">
    <property type="entry name" value="Ribokinase-like"/>
</dbReference>
<gene>
    <name evidence="7" type="ORF">A3L02_01370</name>
</gene>
<evidence type="ECO:0000313" key="7">
    <source>
        <dbReference type="EMBL" id="ASI98310.1"/>
    </source>
</evidence>
<dbReference type="GO" id="GO:0005829">
    <property type="term" value="C:cytosol"/>
    <property type="evidence" value="ECO:0007669"/>
    <property type="project" value="TreeGrafter"/>
</dbReference>
<dbReference type="KEGG" id="tce:A3L02_01370"/>
<dbReference type="PANTHER" id="PTHR46566:SF2">
    <property type="entry name" value="ATP-DEPENDENT 6-PHOSPHOFRUCTOKINASE ISOZYME 2"/>
    <property type="match status" value="1"/>
</dbReference>
<dbReference type="GO" id="GO:0005524">
    <property type="term" value="F:ATP binding"/>
    <property type="evidence" value="ECO:0007669"/>
    <property type="project" value="UniProtKB-KW"/>
</dbReference>
<protein>
    <recommendedName>
        <fullName evidence="6">Carbohydrate kinase PfkB domain-containing protein</fullName>
    </recommendedName>
</protein>
<dbReference type="EMBL" id="CP014854">
    <property type="protein sequence ID" value="ASI98310.1"/>
    <property type="molecule type" value="Genomic_DNA"/>
</dbReference>
<dbReference type="Proteomes" id="UP000197156">
    <property type="component" value="Chromosome"/>
</dbReference>
<evidence type="ECO:0000256" key="4">
    <source>
        <dbReference type="ARBA" id="ARBA00022777"/>
    </source>
</evidence>
<organism evidence="7 8">
    <name type="scientific">Thermococcus celer Vu 13 = JCM 8558</name>
    <dbReference type="NCBI Taxonomy" id="1293037"/>
    <lineage>
        <taxon>Archaea</taxon>
        <taxon>Methanobacteriati</taxon>
        <taxon>Methanobacteriota</taxon>
        <taxon>Thermococci</taxon>
        <taxon>Thermococcales</taxon>
        <taxon>Thermococcaceae</taxon>
        <taxon>Thermococcus</taxon>
    </lineage>
</organism>
<evidence type="ECO:0000256" key="3">
    <source>
        <dbReference type="ARBA" id="ARBA00022741"/>
    </source>
</evidence>
<keyword evidence="8" id="KW-1185">Reference proteome</keyword>
<keyword evidence="4" id="KW-0418">Kinase</keyword>
<proteinExistence type="inferred from homology"/>
<feature type="domain" description="Carbohydrate kinase PfkB" evidence="6">
    <location>
        <begin position="5"/>
        <end position="286"/>
    </location>
</feature>
<evidence type="ECO:0000313" key="8">
    <source>
        <dbReference type="Proteomes" id="UP000197156"/>
    </source>
</evidence>
<keyword evidence="5" id="KW-0067">ATP-binding</keyword>
<accession>A0A218P041</accession>
<dbReference type="Pfam" id="PF00294">
    <property type="entry name" value="PfkB"/>
    <property type="match status" value="1"/>
</dbReference>
<evidence type="ECO:0000256" key="5">
    <source>
        <dbReference type="ARBA" id="ARBA00022840"/>
    </source>
</evidence>
<keyword evidence="3" id="KW-0547">Nucleotide-binding</keyword>
<reference evidence="7 8" key="1">
    <citation type="submission" date="2016-03" db="EMBL/GenBank/DDBJ databases">
        <title>Complete genome sequence of Thermococcus celer.</title>
        <authorList>
            <person name="Oger P.M."/>
        </authorList>
    </citation>
    <scope>NUCLEOTIDE SEQUENCE [LARGE SCALE GENOMIC DNA]</scope>
    <source>
        <strain evidence="7 8">Vu 13</strain>
    </source>
</reference>
<dbReference type="InterPro" id="IPR011611">
    <property type="entry name" value="PfkB_dom"/>
</dbReference>
<dbReference type="CDD" id="cd01164">
    <property type="entry name" value="FruK_PfkB_like"/>
    <property type="match status" value="1"/>
</dbReference>
<sequence length="308" mass="33276">MNPAIDKTLFVEELKLGATNRAVDVSRNIGGKGINVAKNARALGAEVTVVGFIGEKSKLVFEDYLSSLGIKYDFVVIPQVDVRENIKLIETSTGRLTEINEGGPEVSKQLFEVLKQKISQYSKRADVTVLSGSLPQGLSVSAYKEIITEIRENTKVILDASGDALKQGIEASPFMIKPNLQEFSQLLGKNFEEIREIVAAARELMDKYGISVICVSMGARGSVTITSERAYYAEPLYIEDVKTPVGAGDALVAGFAHAFEKGLGIVDAIKIATATASTSIISEDTGPIDLEVFRALLSRIEITEGDKQ</sequence>
<dbReference type="GO" id="GO:0008443">
    <property type="term" value="F:phosphofructokinase activity"/>
    <property type="evidence" value="ECO:0007669"/>
    <property type="project" value="TreeGrafter"/>
</dbReference>
<evidence type="ECO:0000256" key="1">
    <source>
        <dbReference type="ARBA" id="ARBA00010688"/>
    </source>
</evidence>
<dbReference type="InterPro" id="IPR017583">
    <property type="entry name" value="Tagatose/fructose_Pkinase"/>
</dbReference>